<sequence length="85" mass="10168">MVSISNRTGSAVKRIMKFTVYLTSDNPRKLKLSIVTDVLNRRKFKLIRLKPYNKYNILPSNDQEMKQWRKFIDNNLKGNRKFFSN</sequence>
<protein>
    <submittedName>
        <fullName evidence="1">Uncharacterized protein</fullName>
    </submittedName>
</protein>
<keyword evidence="2" id="KW-1185">Reference proteome</keyword>
<dbReference type="EMBL" id="OX597814">
    <property type="protein sequence ID" value="CAI9716171.1"/>
    <property type="molecule type" value="Genomic_DNA"/>
</dbReference>
<organism evidence="1 2">
    <name type="scientific">Octopus vulgaris</name>
    <name type="common">Common octopus</name>
    <dbReference type="NCBI Taxonomy" id="6645"/>
    <lineage>
        <taxon>Eukaryota</taxon>
        <taxon>Metazoa</taxon>
        <taxon>Spiralia</taxon>
        <taxon>Lophotrochozoa</taxon>
        <taxon>Mollusca</taxon>
        <taxon>Cephalopoda</taxon>
        <taxon>Coleoidea</taxon>
        <taxon>Octopodiformes</taxon>
        <taxon>Octopoda</taxon>
        <taxon>Incirrata</taxon>
        <taxon>Octopodidae</taxon>
        <taxon>Octopus</taxon>
    </lineage>
</organism>
<dbReference type="Proteomes" id="UP001162480">
    <property type="component" value="Chromosome 1"/>
</dbReference>
<evidence type="ECO:0000313" key="1">
    <source>
        <dbReference type="EMBL" id="CAI9716171.1"/>
    </source>
</evidence>
<evidence type="ECO:0000313" key="2">
    <source>
        <dbReference type="Proteomes" id="UP001162480"/>
    </source>
</evidence>
<gene>
    <name evidence="1" type="ORF">OCTVUL_1B011024</name>
</gene>
<dbReference type="AlphaFoldDB" id="A0AA36AIR7"/>
<name>A0AA36AIR7_OCTVU</name>
<proteinExistence type="predicted"/>
<reference evidence="1" key="1">
    <citation type="submission" date="2023-08" db="EMBL/GenBank/DDBJ databases">
        <authorList>
            <person name="Alioto T."/>
            <person name="Alioto T."/>
            <person name="Gomez Garrido J."/>
        </authorList>
    </citation>
    <scope>NUCLEOTIDE SEQUENCE</scope>
</reference>
<accession>A0AA36AIR7</accession>